<dbReference type="EMBL" id="BFEA01000052">
    <property type="protein sequence ID" value="GBG64647.1"/>
    <property type="molecule type" value="Genomic_DNA"/>
</dbReference>
<feature type="region of interest" description="Disordered" evidence="1">
    <location>
        <begin position="81"/>
        <end position="163"/>
    </location>
</feature>
<protein>
    <submittedName>
        <fullName evidence="2">Uncharacterized protein</fullName>
    </submittedName>
</protein>
<dbReference type="Gramene" id="GBG64647">
    <property type="protein sequence ID" value="GBG64647"/>
    <property type="gene ID" value="CBR_g45702"/>
</dbReference>
<dbReference type="AlphaFoldDB" id="A0A388K3M8"/>
<name>A0A388K3M8_CHABU</name>
<evidence type="ECO:0000256" key="1">
    <source>
        <dbReference type="SAM" id="MobiDB-lite"/>
    </source>
</evidence>
<feature type="compositionally biased region" description="Acidic residues" evidence="1">
    <location>
        <begin position="259"/>
        <end position="274"/>
    </location>
</feature>
<comment type="caution">
    <text evidence="2">The sequence shown here is derived from an EMBL/GenBank/DDBJ whole genome shotgun (WGS) entry which is preliminary data.</text>
</comment>
<dbReference type="Proteomes" id="UP000265515">
    <property type="component" value="Unassembled WGS sequence"/>
</dbReference>
<proteinExistence type="predicted"/>
<keyword evidence="3" id="KW-1185">Reference proteome</keyword>
<feature type="region of interest" description="Disordered" evidence="1">
    <location>
        <begin position="15"/>
        <end position="45"/>
    </location>
</feature>
<sequence length="274" mass="31156">MTKFVQKEIVRKAEEERVKKEAEEAEQREATEKAAREKKERKRLERLRQEELCAAEIDKRVELQVAIKAGEFFDKMEANYGRRTLPEKKVKGKKRTDCISDQKSSLDNGSSDSETEEIRVKTRKLVISEKRKRGAEQPVEGSPSMMTPAKRTPKTTRDKVAGRSIRAARSKSKLKTKLSPYLTRKRSPATPSTTVKLRFKNQAMEELQGLDALELQAICKNEGIAYNGKVDAIFDIASHRTRKAFDKEEELIEPAEVTEQGEEDLTTAEEGVEA</sequence>
<evidence type="ECO:0000313" key="2">
    <source>
        <dbReference type="EMBL" id="GBG64647.1"/>
    </source>
</evidence>
<evidence type="ECO:0000313" key="3">
    <source>
        <dbReference type="Proteomes" id="UP000265515"/>
    </source>
</evidence>
<feature type="compositionally biased region" description="Polar residues" evidence="1">
    <location>
        <begin position="101"/>
        <end position="112"/>
    </location>
</feature>
<reference evidence="2 3" key="1">
    <citation type="journal article" date="2018" name="Cell">
        <title>The Chara Genome: Secondary Complexity and Implications for Plant Terrestrialization.</title>
        <authorList>
            <person name="Nishiyama T."/>
            <person name="Sakayama H."/>
            <person name="Vries J.D."/>
            <person name="Buschmann H."/>
            <person name="Saint-Marcoux D."/>
            <person name="Ullrich K.K."/>
            <person name="Haas F.B."/>
            <person name="Vanderstraeten L."/>
            <person name="Becker D."/>
            <person name="Lang D."/>
            <person name="Vosolsobe S."/>
            <person name="Rombauts S."/>
            <person name="Wilhelmsson P.K.I."/>
            <person name="Janitza P."/>
            <person name="Kern R."/>
            <person name="Heyl A."/>
            <person name="Rumpler F."/>
            <person name="Villalobos L.I.A.C."/>
            <person name="Clay J.M."/>
            <person name="Skokan R."/>
            <person name="Toyoda A."/>
            <person name="Suzuki Y."/>
            <person name="Kagoshima H."/>
            <person name="Schijlen E."/>
            <person name="Tajeshwar N."/>
            <person name="Catarino B."/>
            <person name="Hetherington A.J."/>
            <person name="Saltykova A."/>
            <person name="Bonnot C."/>
            <person name="Breuninger H."/>
            <person name="Symeonidi A."/>
            <person name="Radhakrishnan G.V."/>
            <person name="Van Nieuwerburgh F."/>
            <person name="Deforce D."/>
            <person name="Chang C."/>
            <person name="Karol K.G."/>
            <person name="Hedrich R."/>
            <person name="Ulvskov P."/>
            <person name="Glockner G."/>
            <person name="Delwiche C.F."/>
            <person name="Petrasek J."/>
            <person name="Van de Peer Y."/>
            <person name="Friml J."/>
            <person name="Beilby M."/>
            <person name="Dolan L."/>
            <person name="Kohara Y."/>
            <person name="Sugano S."/>
            <person name="Fujiyama A."/>
            <person name="Delaux P.-M."/>
            <person name="Quint M."/>
            <person name="TheiBen G."/>
            <person name="Hagemann M."/>
            <person name="Harholt J."/>
            <person name="Dunand C."/>
            <person name="Zachgo S."/>
            <person name="Langdale J."/>
            <person name="Maumus F."/>
            <person name="Straeten D.V.D."/>
            <person name="Gould S.B."/>
            <person name="Rensing S.A."/>
        </authorList>
    </citation>
    <scope>NUCLEOTIDE SEQUENCE [LARGE SCALE GENOMIC DNA]</scope>
    <source>
        <strain evidence="2 3">S276</strain>
    </source>
</reference>
<feature type="region of interest" description="Disordered" evidence="1">
    <location>
        <begin position="255"/>
        <end position="274"/>
    </location>
</feature>
<accession>A0A388K3M8</accession>
<feature type="compositionally biased region" description="Basic and acidic residues" evidence="1">
    <location>
        <begin position="84"/>
        <end position="100"/>
    </location>
</feature>
<organism evidence="2 3">
    <name type="scientific">Chara braunii</name>
    <name type="common">Braun's stonewort</name>
    <dbReference type="NCBI Taxonomy" id="69332"/>
    <lineage>
        <taxon>Eukaryota</taxon>
        <taxon>Viridiplantae</taxon>
        <taxon>Streptophyta</taxon>
        <taxon>Charophyceae</taxon>
        <taxon>Charales</taxon>
        <taxon>Characeae</taxon>
        <taxon>Chara</taxon>
    </lineage>
</organism>
<gene>
    <name evidence="2" type="ORF">CBR_g45702</name>
</gene>